<dbReference type="AlphaFoldDB" id="A0AAV8ZI66"/>
<proteinExistence type="predicted"/>
<evidence type="ECO:0000256" key="1">
    <source>
        <dbReference type="SAM" id="MobiDB-lite"/>
    </source>
</evidence>
<name>A0AAV8ZI66_9CUCU</name>
<keyword evidence="3" id="KW-1185">Reference proteome</keyword>
<dbReference type="InterPro" id="IPR036397">
    <property type="entry name" value="RNaseH_sf"/>
</dbReference>
<dbReference type="Proteomes" id="UP001162156">
    <property type="component" value="Unassembled WGS sequence"/>
</dbReference>
<feature type="region of interest" description="Disordered" evidence="1">
    <location>
        <begin position="1"/>
        <end position="37"/>
    </location>
</feature>
<reference evidence="2" key="1">
    <citation type="journal article" date="2023" name="Insect Mol. Biol.">
        <title>Genome sequencing provides insights into the evolution of gene families encoding plant cell wall-degrading enzymes in longhorned beetles.</title>
        <authorList>
            <person name="Shin N.R."/>
            <person name="Okamura Y."/>
            <person name="Kirsch R."/>
            <person name="Pauchet Y."/>
        </authorList>
    </citation>
    <scope>NUCLEOTIDE SEQUENCE</scope>
    <source>
        <strain evidence="2">RBIC_L_NR</strain>
    </source>
</reference>
<evidence type="ECO:0008006" key="4">
    <source>
        <dbReference type="Google" id="ProtNLM"/>
    </source>
</evidence>
<comment type="caution">
    <text evidence="2">The sequence shown here is derived from an EMBL/GenBank/DDBJ whole genome shotgun (WGS) entry which is preliminary data.</text>
</comment>
<dbReference type="GO" id="GO:0003676">
    <property type="term" value="F:nucleic acid binding"/>
    <property type="evidence" value="ECO:0007669"/>
    <property type="project" value="InterPro"/>
</dbReference>
<dbReference type="EMBL" id="JANEYF010001498">
    <property type="protein sequence ID" value="KAJ8963761.1"/>
    <property type="molecule type" value="Genomic_DNA"/>
</dbReference>
<feature type="non-terminal residue" evidence="2">
    <location>
        <position position="1"/>
    </location>
</feature>
<protein>
    <recommendedName>
        <fullName evidence="4">RNase H type-1 domain-containing protein</fullName>
    </recommendedName>
</protein>
<accession>A0AAV8ZI66</accession>
<feature type="compositionally biased region" description="Polar residues" evidence="1">
    <location>
        <begin position="1"/>
        <end position="19"/>
    </location>
</feature>
<dbReference type="Gene3D" id="3.30.420.10">
    <property type="entry name" value="Ribonuclease H-like superfamily/Ribonuclease H"/>
    <property type="match status" value="1"/>
</dbReference>
<evidence type="ECO:0000313" key="3">
    <source>
        <dbReference type="Proteomes" id="UP001162156"/>
    </source>
</evidence>
<sequence>QTILLDSLPSTSAVDSPKTTNKRPGDESGPSQNKKSRMTFLKENDHVIIYVDGACENNGKANAKAGIGVWFGDEHPL</sequence>
<evidence type="ECO:0000313" key="2">
    <source>
        <dbReference type="EMBL" id="KAJ8963761.1"/>
    </source>
</evidence>
<gene>
    <name evidence="2" type="ORF">NQ314_005394</name>
</gene>
<organism evidence="2 3">
    <name type="scientific">Rhamnusium bicolor</name>
    <dbReference type="NCBI Taxonomy" id="1586634"/>
    <lineage>
        <taxon>Eukaryota</taxon>
        <taxon>Metazoa</taxon>
        <taxon>Ecdysozoa</taxon>
        <taxon>Arthropoda</taxon>
        <taxon>Hexapoda</taxon>
        <taxon>Insecta</taxon>
        <taxon>Pterygota</taxon>
        <taxon>Neoptera</taxon>
        <taxon>Endopterygota</taxon>
        <taxon>Coleoptera</taxon>
        <taxon>Polyphaga</taxon>
        <taxon>Cucujiformia</taxon>
        <taxon>Chrysomeloidea</taxon>
        <taxon>Cerambycidae</taxon>
        <taxon>Lepturinae</taxon>
        <taxon>Rhagiini</taxon>
        <taxon>Rhamnusium</taxon>
    </lineage>
</organism>